<gene>
    <name evidence="1" type="ORF">HK439_00100</name>
</gene>
<dbReference type="EMBL" id="JABFCZ010000001">
    <property type="protein sequence ID" value="MBD1544650.1"/>
    <property type="molecule type" value="Genomic_DNA"/>
</dbReference>
<proteinExistence type="predicted"/>
<sequence length="245" mass="27066">MALYSDAAMVLFYDIDGNTADHDDWHSYEHFHERLSVPGFRRATRWVARDAEPRYLVTYEVSDVDVATSKGYLDRLNDPTPWTSEMMLRFRGMIRGFCHITAGSGFGFGQAAMALRFLPIEGEEERLSTWIAQDVLPAVTSRRGIVSAHLFRPVPPPPMTREQALRGPDKAMPWMVLVTACDDAALEQAVAAHLSPESFQSNGASEEIILGSYGLHYTATAEEAARTAPLPVLTPEQRAGGGPRG</sequence>
<organism evidence="1 2">
    <name type="scientific">Roseibium aggregatum</name>
    <dbReference type="NCBI Taxonomy" id="187304"/>
    <lineage>
        <taxon>Bacteria</taxon>
        <taxon>Pseudomonadati</taxon>
        <taxon>Pseudomonadota</taxon>
        <taxon>Alphaproteobacteria</taxon>
        <taxon>Hyphomicrobiales</taxon>
        <taxon>Stappiaceae</taxon>
        <taxon>Roseibium</taxon>
    </lineage>
</organism>
<accession>A0A926NV27</accession>
<dbReference type="Proteomes" id="UP000598467">
    <property type="component" value="Unassembled WGS sequence"/>
</dbReference>
<evidence type="ECO:0000313" key="1">
    <source>
        <dbReference type="EMBL" id="MBD1544650.1"/>
    </source>
</evidence>
<evidence type="ECO:0000313" key="2">
    <source>
        <dbReference type="Proteomes" id="UP000598467"/>
    </source>
</evidence>
<dbReference type="RefSeq" id="WP_190289330.1">
    <property type="nucleotide sequence ID" value="NZ_JABFCZ010000001.1"/>
</dbReference>
<comment type="caution">
    <text evidence="1">The sequence shown here is derived from an EMBL/GenBank/DDBJ whole genome shotgun (WGS) entry which is preliminary data.</text>
</comment>
<dbReference type="AlphaFoldDB" id="A0A926NV27"/>
<name>A0A926NV27_9HYPH</name>
<protein>
    <submittedName>
        <fullName evidence="1">Uncharacterized protein</fullName>
    </submittedName>
</protein>
<reference evidence="1" key="1">
    <citation type="submission" date="2020-05" db="EMBL/GenBank/DDBJ databases">
        <title>Identification of trans-AT polyketide cluster in two marine bacteria, producers of a novel glutaramide-containing polyketide sesbanimide D and analogs.</title>
        <authorList>
            <person name="Kacar D."/>
            <person name="Rodriguez P."/>
            <person name="Canedo L."/>
            <person name="Gonzalez E."/>
            <person name="Galan B."/>
            <person name="De La Calle F."/>
            <person name="Garcia J.L."/>
        </authorList>
    </citation>
    <scope>NUCLEOTIDE SEQUENCE</scope>
    <source>
        <strain evidence="1">PHM038</strain>
    </source>
</reference>